<dbReference type="RefSeq" id="WP_170053732.1">
    <property type="nucleotide sequence ID" value="NZ_JABBKX010000002.1"/>
</dbReference>
<dbReference type="PANTHER" id="PTHR11908">
    <property type="entry name" value="XANTHINE DEHYDROGENASE"/>
    <property type="match status" value="1"/>
</dbReference>
<dbReference type="Gene3D" id="3.30.365.10">
    <property type="entry name" value="Aldehyde oxidase/xanthine dehydrogenase, molybdopterin binding domain"/>
    <property type="match status" value="4"/>
</dbReference>
<dbReference type="InterPro" id="IPR008274">
    <property type="entry name" value="AldOxase/xan_DH_MoCoBD1"/>
</dbReference>
<comment type="caution">
    <text evidence="4">The sequence shown here is derived from an EMBL/GenBank/DDBJ whole genome shotgun (WGS) entry which is preliminary data.</text>
</comment>
<dbReference type="SUPFAM" id="SSF54665">
    <property type="entry name" value="CO dehydrogenase molybdoprotein N-domain-like"/>
    <property type="match status" value="1"/>
</dbReference>
<keyword evidence="5" id="KW-1185">Reference proteome</keyword>
<gene>
    <name evidence="4" type="ORF">GWK16_09855</name>
</gene>
<dbReference type="PANTHER" id="PTHR11908:SF132">
    <property type="entry name" value="ALDEHYDE OXIDASE 1-RELATED"/>
    <property type="match status" value="1"/>
</dbReference>
<feature type="domain" description="Aldehyde oxidase/xanthine dehydrogenase a/b hammerhead" evidence="3">
    <location>
        <begin position="16"/>
        <end position="132"/>
    </location>
</feature>
<dbReference type="Proteomes" id="UP000548582">
    <property type="component" value="Unassembled WGS sequence"/>
</dbReference>
<evidence type="ECO:0000313" key="4">
    <source>
        <dbReference type="EMBL" id="NMJ41545.1"/>
    </source>
</evidence>
<accession>A0A848EDY0</accession>
<name>A0A848EDY0_9PROT</name>
<evidence type="ECO:0000313" key="5">
    <source>
        <dbReference type="Proteomes" id="UP000548582"/>
    </source>
</evidence>
<dbReference type="GO" id="GO:0016491">
    <property type="term" value="F:oxidoreductase activity"/>
    <property type="evidence" value="ECO:0007669"/>
    <property type="project" value="UniProtKB-KW"/>
</dbReference>
<sequence>MTARSLSRIEDLRFLTGRGDYVADRTMPGMLEGVVLRSPHAHARLGAVAVEAARRLPGVRSVLTGEMLGALGPLPCITAIDTVGPFVKPSRPVLARGTVRHVGDPVAFVVAETRAQALDAAEAIEVSYEPLPPVTDLAAAVAPDAPQLWPEAPGNTSFVFRRGDAAAVQAAMDAAAHVIEGELVNNRVVIAPIEARAAIGDWQDEDATLVLTGQAVHGVRQQIAGNILGIPNERLRLIVPDVGGGFGVKNFVYPEWVLVLEAARRIGRPVRWISERVEDFHSSTQGRDNRATLRLALDAGHNILALEARILSNMGAYLSTNGPLAPTTAFASAMGGVYAVPAIDIEVRGVFTNTVPVDAYRGAGKPEANYIVERMIDIAAARLGVDPVELRRRNMMRNAPHRSATGMQIDGGRFGLNLEDALRRADHAGFPARRAASEQLGLLRGLGLGCFLETARGAPNEVASIRMEPDGSIVFAVGTQSNGQGHETSYAQVAASMLGLPLDRFRFRQGDTALLPGGGGHGGARSLQLGGTALVLAVEAMVAKGCSIAAHLLQARPEEIAFRDGAFRHRQDGRALPLDELAAASRDPVSLPEGLSPGLDGMGKNVSDLYAFPNGCHVAEVEIDPETGSVRLCRYTLVDDYGTLVNPRLALGQVQGGVAQGIGQAMLEHAAYDAATGQFLAGSLMDYALPRASDLPDFDAVLAEEVPTASNRLGVKGAGQAGCMAAPQTVMNAIMDALSTVGVTHLDMPATPLRVWQAIEVAKRGKASLAG</sequence>
<dbReference type="InterPro" id="IPR036856">
    <property type="entry name" value="Ald_Oxase/Xan_DH_a/b_sf"/>
</dbReference>
<dbReference type="Pfam" id="PF02738">
    <property type="entry name" value="MoCoBD_1"/>
    <property type="match status" value="1"/>
</dbReference>
<dbReference type="Gene3D" id="3.90.1170.50">
    <property type="entry name" value="Aldehyde oxidase/xanthine dehydrogenase, a/b hammerhead"/>
    <property type="match status" value="1"/>
</dbReference>
<dbReference type="GO" id="GO:0005506">
    <property type="term" value="F:iron ion binding"/>
    <property type="evidence" value="ECO:0007669"/>
    <property type="project" value="InterPro"/>
</dbReference>
<evidence type="ECO:0000256" key="1">
    <source>
        <dbReference type="ARBA" id="ARBA00022505"/>
    </source>
</evidence>
<proteinExistence type="predicted"/>
<protein>
    <submittedName>
        <fullName evidence="4">Xanthine dehydrogenase family protein molybdopterin-binding subunit</fullName>
    </submittedName>
</protein>
<dbReference type="AlphaFoldDB" id="A0A848EDY0"/>
<dbReference type="Pfam" id="PF01315">
    <property type="entry name" value="Ald_Xan_dh_C"/>
    <property type="match status" value="1"/>
</dbReference>
<dbReference type="InterPro" id="IPR000674">
    <property type="entry name" value="Ald_Oxase/Xan_DH_a/b"/>
</dbReference>
<keyword evidence="2" id="KW-0560">Oxidoreductase</keyword>
<dbReference type="InterPro" id="IPR046867">
    <property type="entry name" value="AldOxase/xan_DH_MoCoBD2"/>
</dbReference>
<evidence type="ECO:0000259" key="3">
    <source>
        <dbReference type="SMART" id="SM01008"/>
    </source>
</evidence>
<keyword evidence="1" id="KW-0500">Molybdenum</keyword>
<dbReference type="Pfam" id="PF20256">
    <property type="entry name" value="MoCoBD_2"/>
    <property type="match status" value="1"/>
</dbReference>
<dbReference type="InterPro" id="IPR016208">
    <property type="entry name" value="Ald_Oxase/xanthine_DH-like"/>
</dbReference>
<organism evidence="4 5">
    <name type="scientific">Neoroseomonas marina</name>
    <dbReference type="NCBI Taxonomy" id="1232220"/>
    <lineage>
        <taxon>Bacteria</taxon>
        <taxon>Pseudomonadati</taxon>
        <taxon>Pseudomonadota</taxon>
        <taxon>Alphaproteobacteria</taxon>
        <taxon>Acetobacterales</taxon>
        <taxon>Acetobacteraceae</taxon>
        <taxon>Neoroseomonas</taxon>
    </lineage>
</organism>
<dbReference type="EMBL" id="JABBKX010000002">
    <property type="protein sequence ID" value="NMJ41545.1"/>
    <property type="molecule type" value="Genomic_DNA"/>
</dbReference>
<dbReference type="SUPFAM" id="SSF56003">
    <property type="entry name" value="Molybdenum cofactor-binding domain"/>
    <property type="match status" value="1"/>
</dbReference>
<reference evidence="4 5" key="1">
    <citation type="submission" date="2020-03" db="EMBL/GenBank/DDBJ databases">
        <authorList>
            <person name="Sun Q."/>
        </authorList>
    </citation>
    <scope>NUCLEOTIDE SEQUENCE [LARGE SCALE GENOMIC DNA]</scope>
    <source>
        <strain evidence="4 5">JC162</strain>
    </source>
</reference>
<dbReference type="InterPro" id="IPR037165">
    <property type="entry name" value="AldOxase/xan_DH_Mopterin-bd_sf"/>
</dbReference>
<evidence type="ECO:0000256" key="2">
    <source>
        <dbReference type="ARBA" id="ARBA00023002"/>
    </source>
</evidence>
<dbReference type="SMART" id="SM01008">
    <property type="entry name" value="Ald_Xan_dh_C"/>
    <property type="match status" value="1"/>
</dbReference>